<feature type="region of interest" description="Disordered" evidence="1">
    <location>
        <begin position="45"/>
        <end position="92"/>
    </location>
</feature>
<dbReference type="AlphaFoldDB" id="A0A4Z0WGR1"/>
<dbReference type="OrthoDB" id="8402090at2"/>
<gene>
    <name evidence="2" type="ORF">E4656_00450</name>
</gene>
<evidence type="ECO:0000313" key="2">
    <source>
        <dbReference type="EMBL" id="TGG94936.1"/>
    </source>
</evidence>
<evidence type="ECO:0000256" key="1">
    <source>
        <dbReference type="SAM" id="MobiDB-lite"/>
    </source>
</evidence>
<comment type="caution">
    <text evidence="2">The sequence shown here is derived from an EMBL/GenBank/DDBJ whole genome shotgun (WGS) entry which is preliminary data.</text>
</comment>
<dbReference type="EMBL" id="SRMF01000001">
    <property type="protein sequence ID" value="TGG94936.1"/>
    <property type="molecule type" value="Genomic_DNA"/>
</dbReference>
<sequence>MTITSGISAYSALPTPQNGKQKDDPRQTPSFEAVSAALKPVPVARAVEQSEGKAAVQSLPTALYGPPPNVSSSQSAPPPADKVNGEEQKETSALQELRDFLEMSPAEQVRAGMLKEMGLTEEALDKLPADEREAIELKITQRIEDTLGKEATFMADKGSVAANVNLATGADQKGMDQAVRLSQAISMVSGFN</sequence>
<reference evidence="2 3" key="1">
    <citation type="submission" date="2019-04" db="EMBL/GenBank/DDBJ databases">
        <title>Natronospirillum operosus gen. nov., sp. nov., a haloalkaliphilic satellite isolated from decaying biomass of laboratory culture of cyanobacterium Geitlerinema sp. and proposal of Natronospirillaceae fam. nov. and Saccharospirillaceae fam. nov.</title>
        <authorList>
            <person name="Kevbrin V."/>
            <person name="Boltyanskaya Y."/>
            <person name="Koziaeva V."/>
            <person name="Grouzdev D.S."/>
            <person name="Park M."/>
            <person name="Cho J."/>
        </authorList>
    </citation>
    <scope>NUCLEOTIDE SEQUENCE [LARGE SCALE GENOMIC DNA]</scope>
    <source>
        <strain evidence="2 3">G-116</strain>
    </source>
</reference>
<proteinExistence type="predicted"/>
<feature type="compositionally biased region" description="Polar residues" evidence="1">
    <location>
        <begin position="1"/>
        <end position="19"/>
    </location>
</feature>
<keyword evidence="3" id="KW-1185">Reference proteome</keyword>
<dbReference type="Proteomes" id="UP000297475">
    <property type="component" value="Unassembled WGS sequence"/>
</dbReference>
<organism evidence="2 3">
    <name type="scientific">Natronospirillum operosum</name>
    <dbReference type="NCBI Taxonomy" id="2759953"/>
    <lineage>
        <taxon>Bacteria</taxon>
        <taxon>Pseudomonadati</taxon>
        <taxon>Pseudomonadota</taxon>
        <taxon>Gammaproteobacteria</taxon>
        <taxon>Oceanospirillales</taxon>
        <taxon>Natronospirillaceae</taxon>
        <taxon>Natronospirillum</taxon>
    </lineage>
</organism>
<evidence type="ECO:0000313" key="3">
    <source>
        <dbReference type="Proteomes" id="UP000297475"/>
    </source>
</evidence>
<name>A0A4Z0WGR1_9GAMM</name>
<dbReference type="RefSeq" id="WP_135480185.1">
    <property type="nucleotide sequence ID" value="NZ_SRMF01000001.1"/>
</dbReference>
<accession>A0A4Z0WGR1</accession>
<feature type="compositionally biased region" description="Basic and acidic residues" evidence="1">
    <location>
        <begin position="83"/>
        <end position="92"/>
    </location>
</feature>
<protein>
    <submittedName>
        <fullName evidence="2">Uncharacterized protein</fullName>
    </submittedName>
</protein>
<feature type="region of interest" description="Disordered" evidence="1">
    <location>
        <begin position="1"/>
        <end position="30"/>
    </location>
</feature>